<dbReference type="Gene3D" id="2.60.450.20">
    <property type="match status" value="1"/>
</dbReference>
<sequence length="951" mass="109307">MEGSDEINASPLTQLDISTRLAALNRWQEEQKRLLQERQNNQRLMLGLEHRNMYQMLGLLHDDIVNENTGDVNLIENNDKLEQEQEQGQGQEQQHQSSSIQMVRHAKQDEEEGEKAEQCFQLTDISTSPRPVKPKKPFLRRGDGLKQRFKVDPDQLRLNNLPRYKYANAHPQYRKPTLIKQQKRSILKTHKVPTVVQKAIAMPPPPPAPPLSKKEHRFQQPLINSKTVCSSTPDLKSSYTSTSNTNSSVSPKVRFVELNDAKGQMADDEHSSETSSNALANMCWAKVLDSQQIRPPVLHRRSAQIRVESDDNISIFELLEQKAREGNVDMNSSCIRTFMARKEKNRQADADDSDQIVISQQMREMRLKPQVSEVISETDDDDNPDEQDSTLIQTPIKINAGKAQVHVRFSDSNDTHQYSDETTVQDGTNVELFEEFKAALFQALEQRKAQPTQNAAGDEQLTQELQAKANLVRTRLEELEAEIATFKEQNAQLLRLKQQHELEKAKCAQEHLEAMERVHDEKIQAEIYLHDERMKIEEERRRFEQQMRLQKSNVNSKEKKELAALKQEVEALQLQLKQKEQTHVSAQARLRAQLRAAEKEQRNYRDEIELLGRDNKRLEQEIVKLTRDNSSKMLQEINRNIARLAPKLQEAAASAAKHTDENGKRQSKSITNILQDKSTSRLNRSRKKSEPLSESYASSSSFEMDDVPMPKPAKPTKSATATGDPLFADRSKNNNHSGSNNNNHNGSNNHSNKSNNNYSENSEFKREIVNEDGTKDIWYPNGNLKKISADGMNVRMLYFNKDIKETDIRAGTVKYYYAETNTWHTTYLDGLEILEFPNGQTEHRHKNGVIEIHFPNNSIKIVDPSDTEKLEEWRYADGTHLIQLRNGDKILNLPNGQKEIHTKLNKRREYPDGTVKLVYPDGSQETRYSNGRVRLKDKDGKLIMDTDYAKY</sequence>
<evidence type="ECO:0000256" key="2">
    <source>
        <dbReference type="SAM" id="Coils"/>
    </source>
</evidence>
<dbReference type="Proteomes" id="UP000009192">
    <property type="component" value="Unassembled WGS sequence"/>
</dbReference>
<dbReference type="InterPro" id="IPR026581">
    <property type="entry name" value="TCP10L/CENPJ"/>
</dbReference>
<organism evidence="5 6">
    <name type="scientific">Drosophila mojavensis</name>
    <name type="common">Fruit fly</name>
    <dbReference type="NCBI Taxonomy" id="7230"/>
    <lineage>
        <taxon>Eukaryota</taxon>
        <taxon>Metazoa</taxon>
        <taxon>Ecdysozoa</taxon>
        <taxon>Arthropoda</taxon>
        <taxon>Hexapoda</taxon>
        <taxon>Insecta</taxon>
        <taxon>Pterygota</taxon>
        <taxon>Neoptera</taxon>
        <taxon>Endopterygota</taxon>
        <taxon>Diptera</taxon>
        <taxon>Brachycera</taxon>
        <taxon>Muscomorpha</taxon>
        <taxon>Ephydroidea</taxon>
        <taxon>Drosophilidae</taxon>
        <taxon>Drosophila</taxon>
    </lineage>
</organism>
<dbReference type="GO" id="GO:0008356">
    <property type="term" value="P:asymmetric cell division"/>
    <property type="evidence" value="ECO:0007669"/>
    <property type="project" value="EnsemblMetazoa"/>
</dbReference>
<dbReference type="PANTHER" id="PTHR10331:SF6">
    <property type="entry name" value="SPINDLE ASSEMBLY ABNORMAL 4"/>
    <property type="match status" value="1"/>
</dbReference>
<dbReference type="GO" id="GO:0035186">
    <property type="term" value="P:syncytial blastoderm mitotic cell cycle"/>
    <property type="evidence" value="ECO:0007669"/>
    <property type="project" value="EnsemblMetazoa"/>
</dbReference>
<evidence type="ECO:0000259" key="4">
    <source>
        <dbReference type="Pfam" id="PF07202"/>
    </source>
</evidence>
<feature type="compositionally biased region" description="Low complexity" evidence="3">
    <location>
        <begin position="734"/>
        <end position="761"/>
    </location>
</feature>
<dbReference type="GO" id="GO:0000242">
    <property type="term" value="C:pericentriolar material"/>
    <property type="evidence" value="ECO:0007669"/>
    <property type="project" value="EnsemblMetazoa"/>
</dbReference>
<dbReference type="GO" id="GO:0005814">
    <property type="term" value="C:centriole"/>
    <property type="evidence" value="ECO:0007669"/>
    <property type="project" value="EnsemblMetazoa"/>
</dbReference>
<feature type="domain" description="Centromere protein J C-terminal" evidence="4">
    <location>
        <begin position="829"/>
        <end position="861"/>
    </location>
</feature>
<feature type="compositionally biased region" description="Polar residues" evidence="3">
    <location>
        <begin position="120"/>
        <end position="129"/>
    </location>
</feature>
<feature type="region of interest" description="Disordered" evidence="3">
    <location>
        <begin position="227"/>
        <end position="248"/>
    </location>
</feature>
<feature type="region of interest" description="Disordered" evidence="3">
    <location>
        <begin position="82"/>
        <end position="140"/>
    </location>
</feature>
<feature type="compositionally biased region" description="Low complexity" evidence="3">
    <location>
        <begin position="237"/>
        <end position="248"/>
    </location>
</feature>
<dbReference type="OrthoDB" id="10252174at2759"/>
<evidence type="ECO:0000313" key="5">
    <source>
        <dbReference type="EMBL" id="KRG01278.1"/>
    </source>
</evidence>
<feature type="region of interest" description="Disordered" evidence="3">
    <location>
        <begin position="652"/>
        <end position="762"/>
    </location>
</feature>
<feature type="coiled-coil region" evidence="2">
    <location>
        <begin position="462"/>
        <end position="506"/>
    </location>
</feature>
<feature type="coiled-coil region" evidence="2">
    <location>
        <begin position="533"/>
        <end position="635"/>
    </location>
</feature>
<feature type="domain" description="Centromere protein J C-terminal" evidence="4">
    <location>
        <begin position="906"/>
        <end position="934"/>
    </location>
</feature>
<dbReference type="EMBL" id="CH933806">
    <property type="protein sequence ID" value="KRG01278.1"/>
    <property type="molecule type" value="Genomic_DNA"/>
</dbReference>
<gene>
    <name evidence="5" type="primary">Dmoj\GI23063</name>
    <name evidence="5" type="ORF">Dmoj_GI23063</name>
</gene>
<dbReference type="GO" id="GO:0046785">
    <property type="term" value="P:microtubule polymerization"/>
    <property type="evidence" value="ECO:0007669"/>
    <property type="project" value="EnsemblMetazoa"/>
</dbReference>
<feature type="compositionally biased region" description="Low complexity" evidence="3">
    <location>
        <begin position="692"/>
        <end position="702"/>
    </location>
</feature>
<dbReference type="GO" id="GO:0007140">
    <property type="term" value="P:male meiotic nuclear division"/>
    <property type="evidence" value="ECO:0007669"/>
    <property type="project" value="EnsemblMetazoa"/>
</dbReference>
<dbReference type="InterPro" id="IPR047002">
    <property type="entry name" value="Tcp10_C_sf"/>
</dbReference>
<dbReference type="GO" id="GO:1905793">
    <property type="term" value="P:protein localization to pericentriolar material"/>
    <property type="evidence" value="ECO:0007669"/>
    <property type="project" value="EnsemblMetazoa"/>
</dbReference>
<protein>
    <submittedName>
        <fullName evidence="5">Uncharacterized protein, isoform B</fullName>
    </submittedName>
</protein>
<dbReference type="FunFam" id="2.60.450.20:FF:000002">
    <property type="entry name" value="Spindle assembly abnormal 4"/>
    <property type="match status" value="1"/>
</dbReference>
<dbReference type="GO" id="GO:0015631">
    <property type="term" value="F:tubulin binding"/>
    <property type="evidence" value="ECO:0007669"/>
    <property type="project" value="TreeGrafter"/>
</dbReference>
<evidence type="ECO:0000256" key="1">
    <source>
        <dbReference type="ARBA" id="ARBA00005627"/>
    </source>
</evidence>
<name>A0A0Q9X9F0_DROMO</name>
<keyword evidence="6" id="KW-1185">Reference proteome</keyword>
<dbReference type="GO" id="GO:0061511">
    <property type="term" value="P:centriole elongation"/>
    <property type="evidence" value="ECO:0007669"/>
    <property type="project" value="TreeGrafter"/>
</dbReference>
<dbReference type="Pfam" id="PF07202">
    <property type="entry name" value="Tcp10_C"/>
    <property type="match status" value="3"/>
</dbReference>
<dbReference type="GO" id="GO:0060090">
    <property type="term" value="F:molecular adaptor activity"/>
    <property type="evidence" value="ECO:0007669"/>
    <property type="project" value="EnsemblMetazoa"/>
</dbReference>
<dbReference type="GO" id="GO:0060271">
    <property type="term" value="P:cilium assembly"/>
    <property type="evidence" value="ECO:0007669"/>
    <property type="project" value="EnsemblMetazoa"/>
</dbReference>
<dbReference type="GO" id="GO:0040011">
    <property type="term" value="P:locomotion"/>
    <property type="evidence" value="ECO:0007669"/>
    <property type="project" value="EnsemblMetazoa"/>
</dbReference>
<dbReference type="InterPro" id="IPR009852">
    <property type="entry name" value="CENPJ_C_dom"/>
</dbReference>
<dbReference type="FunCoup" id="A0A0Q9X9F0">
    <property type="interactions" value="43"/>
</dbReference>
<proteinExistence type="inferred from homology"/>
<feature type="compositionally biased region" description="Polar residues" evidence="3">
    <location>
        <begin position="668"/>
        <end position="682"/>
    </location>
</feature>
<dbReference type="AlphaFoldDB" id="A0A0Q9X9F0"/>
<dbReference type="GO" id="GO:0051299">
    <property type="term" value="P:centrosome separation"/>
    <property type="evidence" value="ECO:0007669"/>
    <property type="project" value="EnsemblMetazoa"/>
</dbReference>
<reference evidence="5 6" key="1">
    <citation type="journal article" date="2007" name="Nature">
        <title>Evolution of genes and genomes on the Drosophila phylogeny.</title>
        <authorList>
            <consortium name="Drosophila 12 Genomes Consortium"/>
            <person name="Clark A.G."/>
            <person name="Eisen M.B."/>
            <person name="Smith D.R."/>
            <person name="Bergman C.M."/>
            <person name="Oliver B."/>
            <person name="Markow T.A."/>
            <person name="Kaufman T.C."/>
            <person name="Kellis M."/>
            <person name="Gelbart W."/>
            <person name="Iyer V.N."/>
            <person name="Pollard D.A."/>
            <person name="Sackton T.B."/>
            <person name="Larracuente A.M."/>
            <person name="Singh N.D."/>
            <person name="Abad J.P."/>
            <person name="Abt D.N."/>
            <person name="Adryan B."/>
            <person name="Aguade M."/>
            <person name="Akashi H."/>
            <person name="Anderson W.W."/>
            <person name="Aquadro C.F."/>
            <person name="Ardell D.H."/>
            <person name="Arguello R."/>
            <person name="Artieri C.G."/>
            <person name="Barbash D.A."/>
            <person name="Barker D."/>
            <person name="Barsanti P."/>
            <person name="Batterham P."/>
            <person name="Batzoglou S."/>
            <person name="Begun D."/>
            <person name="Bhutkar A."/>
            <person name="Blanco E."/>
            <person name="Bosak S.A."/>
            <person name="Bradley R.K."/>
            <person name="Brand A.D."/>
            <person name="Brent M.R."/>
            <person name="Brooks A.N."/>
            <person name="Brown R.H."/>
            <person name="Butlin R.K."/>
            <person name="Caggese C."/>
            <person name="Calvi B.R."/>
            <person name="Bernardo de Carvalho A."/>
            <person name="Caspi A."/>
            <person name="Castrezana S."/>
            <person name="Celniker S.E."/>
            <person name="Chang J.L."/>
            <person name="Chapple C."/>
            <person name="Chatterji S."/>
            <person name="Chinwalla A."/>
            <person name="Civetta A."/>
            <person name="Clifton S.W."/>
            <person name="Comeron J.M."/>
            <person name="Costello J.C."/>
            <person name="Coyne J.A."/>
            <person name="Daub J."/>
            <person name="David R.G."/>
            <person name="Delcher A.L."/>
            <person name="Delehaunty K."/>
            <person name="Do C.B."/>
            <person name="Ebling H."/>
            <person name="Edwards K."/>
            <person name="Eickbush T."/>
            <person name="Evans J.D."/>
            <person name="Filipski A."/>
            <person name="Findeiss S."/>
            <person name="Freyhult E."/>
            <person name="Fulton L."/>
            <person name="Fulton R."/>
            <person name="Garcia A.C."/>
            <person name="Gardiner A."/>
            <person name="Garfield D.A."/>
            <person name="Garvin B.E."/>
            <person name="Gibson G."/>
            <person name="Gilbert D."/>
            <person name="Gnerre S."/>
            <person name="Godfrey J."/>
            <person name="Good R."/>
            <person name="Gotea V."/>
            <person name="Gravely B."/>
            <person name="Greenberg A.J."/>
            <person name="Griffiths-Jones S."/>
            <person name="Gross S."/>
            <person name="Guigo R."/>
            <person name="Gustafson E.A."/>
            <person name="Haerty W."/>
            <person name="Hahn M.W."/>
            <person name="Halligan D.L."/>
            <person name="Halpern A.L."/>
            <person name="Halter G.M."/>
            <person name="Han M.V."/>
            <person name="Heger A."/>
            <person name="Hillier L."/>
            <person name="Hinrichs A.S."/>
            <person name="Holmes I."/>
            <person name="Hoskins R.A."/>
            <person name="Hubisz M.J."/>
            <person name="Hultmark D."/>
            <person name="Huntley M.A."/>
            <person name="Jaffe D.B."/>
            <person name="Jagadeeshan S."/>
            <person name="Jeck W.R."/>
            <person name="Johnson J."/>
            <person name="Jones C.D."/>
            <person name="Jordan W.C."/>
            <person name="Karpen G.H."/>
            <person name="Kataoka E."/>
            <person name="Keightley P.D."/>
            <person name="Kheradpour P."/>
            <person name="Kirkness E.F."/>
            <person name="Koerich L.B."/>
            <person name="Kristiansen K."/>
            <person name="Kudrna D."/>
            <person name="Kulathinal R.J."/>
            <person name="Kumar S."/>
            <person name="Kwok R."/>
            <person name="Lander E."/>
            <person name="Langley C.H."/>
            <person name="Lapoint R."/>
            <person name="Lazzaro B.P."/>
            <person name="Lee S.J."/>
            <person name="Levesque L."/>
            <person name="Li R."/>
            <person name="Lin C.F."/>
            <person name="Lin M.F."/>
            <person name="Lindblad-Toh K."/>
            <person name="Llopart A."/>
            <person name="Long M."/>
            <person name="Low L."/>
            <person name="Lozovsky E."/>
            <person name="Lu J."/>
            <person name="Luo M."/>
            <person name="Machado C.A."/>
            <person name="Makalowski W."/>
            <person name="Marzo M."/>
            <person name="Matsuda M."/>
            <person name="Matzkin L."/>
            <person name="McAllister B."/>
            <person name="McBride C.S."/>
            <person name="McKernan B."/>
            <person name="McKernan K."/>
            <person name="Mendez-Lago M."/>
            <person name="Minx P."/>
            <person name="Mollenhauer M.U."/>
            <person name="Montooth K."/>
            <person name="Mount S.M."/>
            <person name="Mu X."/>
            <person name="Myers E."/>
            <person name="Negre B."/>
            <person name="Newfeld S."/>
            <person name="Nielsen R."/>
            <person name="Noor M.A."/>
            <person name="O'Grady P."/>
            <person name="Pachter L."/>
            <person name="Papaceit M."/>
            <person name="Parisi M.J."/>
            <person name="Parisi M."/>
            <person name="Parts L."/>
            <person name="Pedersen J.S."/>
            <person name="Pesole G."/>
            <person name="Phillippy A.M."/>
            <person name="Ponting C.P."/>
            <person name="Pop M."/>
            <person name="Porcelli D."/>
            <person name="Powell J.R."/>
            <person name="Prohaska S."/>
            <person name="Pruitt K."/>
            <person name="Puig M."/>
            <person name="Quesneville H."/>
            <person name="Ram K.R."/>
            <person name="Rand D."/>
            <person name="Rasmussen M.D."/>
            <person name="Reed L.K."/>
            <person name="Reenan R."/>
            <person name="Reily A."/>
            <person name="Remington K.A."/>
            <person name="Rieger T.T."/>
            <person name="Ritchie M.G."/>
            <person name="Robin C."/>
            <person name="Rogers Y.H."/>
            <person name="Rohde C."/>
            <person name="Rozas J."/>
            <person name="Rubenfield M.J."/>
            <person name="Ruiz A."/>
            <person name="Russo S."/>
            <person name="Salzberg S.L."/>
            <person name="Sanchez-Gracia A."/>
            <person name="Saranga D.J."/>
            <person name="Sato H."/>
            <person name="Schaeffer S.W."/>
            <person name="Schatz M.C."/>
            <person name="Schlenke T."/>
            <person name="Schwartz R."/>
            <person name="Segarra C."/>
            <person name="Singh R.S."/>
            <person name="Sirot L."/>
            <person name="Sirota M."/>
            <person name="Sisneros N.B."/>
            <person name="Smith C.D."/>
            <person name="Smith T.F."/>
            <person name="Spieth J."/>
            <person name="Stage D.E."/>
            <person name="Stark A."/>
            <person name="Stephan W."/>
            <person name="Strausberg R.L."/>
            <person name="Strempel S."/>
            <person name="Sturgill D."/>
            <person name="Sutton G."/>
            <person name="Sutton G.G."/>
            <person name="Tao W."/>
            <person name="Teichmann S."/>
            <person name="Tobari Y.N."/>
            <person name="Tomimura Y."/>
            <person name="Tsolas J.M."/>
            <person name="Valente V.L."/>
            <person name="Venter E."/>
            <person name="Venter J.C."/>
            <person name="Vicario S."/>
            <person name="Vieira F.G."/>
            <person name="Vilella A.J."/>
            <person name="Villasante A."/>
            <person name="Walenz B."/>
            <person name="Wang J."/>
            <person name="Wasserman M."/>
            <person name="Watts T."/>
            <person name="Wilson D."/>
            <person name="Wilson R.K."/>
            <person name="Wing R.A."/>
            <person name="Wolfner M.F."/>
            <person name="Wong A."/>
            <person name="Wong G.K."/>
            <person name="Wu C.I."/>
            <person name="Wu G."/>
            <person name="Yamamoto D."/>
            <person name="Yang H.P."/>
            <person name="Yang S.P."/>
            <person name="Yorke J.A."/>
            <person name="Yoshida K."/>
            <person name="Zdobnov E."/>
            <person name="Zhang P."/>
            <person name="Zhang Y."/>
            <person name="Zimin A.V."/>
            <person name="Baldwin J."/>
            <person name="Abdouelleil A."/>
            <person name="Abdulkadir J."/>
            <person name="Abebe A."/>
            <person name="Abera B."/>
            <person name="Abreu J."/>
            <person name="Acer S.C."/>
            <person name="Aftuck L."/>
            <person name="Alexander A."/>
            <person name="An P."/>
            <person name="Anderson E."/>
            <person name="Anderson S."/>
            <person name="Arachi H."/>
            <person name="Azer M."/>
            <person name="Bachantsang P."/>
            <person name="Barry A."/>
            <person name="Bayul T."/>
            <person name="Berlin A."/>
            <person name="Bessette D."/>
            <person name="Bloom T."/>
            <person name="Blye J."/>
            <person name="Boguslavskiy L."/>
            <person name="Bonnet C."/>
            <person name="Boukhgalter B."/>
            <person name="Bourzgui I."/>
            <person name="Brown A."/>
            <person name="Cahill P."/>
            <person name="Channer S."/>
            <person name="Cheshatsang Y."/>
            <person name="Chuda L."/>
            <person name="Citroen M."/>
            <person name="Collymore A."/>
            <person name="Cooke P."/>
            <person name="Costello M."/>
            <person name="D'Aco K."/>
            <person name="Daza R."/>
            <person name="De Haan G."/>
            <person name="DeGray S."/>
            <person name="DeMaso C."/>
            <person name="Dhargay N."/>
            <person name="Dooley K."/>
            <person name="Dooley E."/>
            <person name="Doricent M."/>
            <person name="Dorje P."/>
            <person name="Dorjee K."/>
            <person name="Dupes A."/>
            <person name="Elong R."/>
            <person name="Falk J."/>
            <person name="Farina A."/>
            <person name="Faro S."/>
            <person name="Ferguson D."/>
            <person name="Fisher S."/>
            <person name="Foley C.D."/>
            <person name="Franke A."/>
            <person name="Friedrich D."/>
            <person name="Gadbois L."/>
            <person name="Gearin G."/>
            <person name="Gearin C.R."/>
            <person name="Giannoukos G."/>
            <person name="Goode T."/>
            <person name="Graham J."/>
            <person name="Grandbois E."/>
            <person name="Grewal S."/>
            <person name="Gyaltsen K."/>
            <person name="Hafez N."/>
            <person name="Hagos B."/>
            <person name="Hall J."/>
            <person name="Henson C."/>
            <person name="Hollinger A."/>
            <person name="Honan T."/>
            <person name="Huard M.D."/>
            <person name="Hughes L."/>
            <person name="Hurhula B."/>
            <person name="Husby M.E."/>
            <person name="Kamat A."/>
            <person name="Kanga B."/>
            <person name="Kashin S."/>
            <person name="Khazanovich D."/>
            <person name="Kisner P."/>
            <person name="Lance K."/>
            <person name="Lara M."/>
            <person name="Lee W."/>
            <person name="Lennon N."/>
            <person name="Letendre F."/>
            <person name="LeVine R."/>
            <person name="Lipovsky A."/>
            <person name="Liu X."/>
            <person name="Liu J."/>
            <person name="Liu S."/>
            <person name="Lokyitsang T."/>
            <person name="Lokyitsang Y."/>
            <person name="Lubonja R."/>
            <person name="Lui A."/>
            <person name="MacDonald P."/>
            <person name="Magnisalis V."/>
            <person name="Maru K."/>
            <person name="Matthews C."/>
            <person name="McCusker W."/>
            <person name="McDonough S."/>
            <person name="Mehta T."/>
            <person name="Meldrim J."/>
            <person name="Meneus L."/>
            <person name="Mihai O."/>
            <person name="Mihalev A."/>
            <person name="Mihova T."/>
            <person name="Mittelman R."/>
            <person name="Mlenga V."/>
            <person name="Montmayeur A."/>
            <person name="Mulrain L."/>
            <person name="Navidi A."/>
            <person name="Naylor J."/>
            <person name="Negash T."/>
            <person name="Nguyen T."/>
            <person name="Nguyen N."/>
            <person name="Nicol R."/>
            <person name="Norbu C."/>
            <person name="Norbu N."/>
            <person name="Novod N."/>
            <person name="O'Neill B."/>
            <person name="Osman S."/>
            <person name="Markiewicz E."/>
            <person name="Oyono O.L."/>
            <person name="Patti C."/>
            <person name="Phunkhang P."/>
            <person name="Pierre F."/>
            <person name="Priest M."/>
            <person name="Raghuraman S."/>
            <person name="Rege F."/>
            <person name="Reyes R."/>
            <person name="Rise C."/>
            <person name="Rogov P."/>
            <person name="Ross K."/>
            <person name="Ryan E."/>
            <person name="Settipalli S."/>
            <person name="Shea T."/>
            <person name="Sherpa N."/>
            <person name="Shi L."/>
            <person name="Shih D."/>
            <person name="Sparrow T."/>
            <person name="Spaulding J."/>
            <person name="Stalker J."/>
            <person name="Stange-Thomann N."/>
            <person name="Stavropoulos S."/>
            <person name="Stone C."/>
            <person name="Strader C."/>
            <person name="Tesfaye S."/>
            <person name="Thomson T."/>
            <person name="Thoulutsang Y."/>
            <person name="Thoulutsang D."/>
            <person name="Topham K."/>
            <person name="Topping I."/>
            <person name="Tsamla T."/>
            <person name="Vassiliev H."/>
            <person name="Vo A."/>
            <person name="Wangchuk T."/>
            <person name="Wangdi T."/>
            <person name="Weiand M."/>
            <person name="Wilkinson J."/>
            <person name="Wilson A."/>
            <person name="Yadav S."/>
            <person name="Young G."/>
            <person name="Yu Q."/>
            <person name="Zembek L."/>
            <person name="Zhong D."/>
            <person name="Zimmer A."/>
            <person name="Zwirko Z."/>
            <person name="Jaffe D.B."/>
            <person name="Alvarez P."/>
            <person name="Brockman W."/>
            <person name="Butler J."/>
            <person name="Chin C."/>
            <person name="Gnerre S."/>
            <person name="Grabherr M."/>
            <person name="Kleber M."/>
            <person name="Mauceli E."/>
            <person name="MacCallum I."/>
        </authorList>
    </citation>
    <scope>NUCLEOTIDE SEQUENCE [LARGE SCALE GENOMIC DNA]</scope>
    <source>
        <strain evidence="6">Tucson 15081-1352.22</strain>
    </source>
</reference>
<dbReference type="PANTHER" id="PTHR10331">
    <property type="entry name" value="T COMPLEX PROTEIN 10"/>
    <property type="match status" value="1"/>
</dbReference>
<feature type="domain" description="Centromere protein J C-terminal" evidence="4">
    <location>
        <begin position="868"/>
        <end position="901"/>
    </location>
</feature>
<keyword evidence="2" id="KW-0175">Coiled coil</keyword>
<dbReference type="InParanoid" id="A0A0Q9X9F0"/>
<dbReference type="SMR" id="A0A0Q9X9F0"/>
<evidence type="ECO:0000256" key="3">
    <source>
        <dbReference type="SAM" id="MobiDB-lite"/>
    </source>
</evidence>
<evidence type="ECO:0000313" key="6">
    <source>
        <dbReference type="Proteomes" id="UP000009192"/>
    </source>
</evidence>
<comment type="similarity">
    <text evidence="1">Belongs to the TCP10 family.</text>
</comment>
<accession>A0A0Q9X9F0</accession>